<organism evidence="2 3">
    <name type="scientific">Phialocephala subalpina</name>
    <dbReference type="NCBI Taxonomy" id="576137"/>
    <lineage>
        <taxon>Eukaryota</taxon>
        <taxon>Fungi</taxon>
        <taxon>Dikarya</taxon>
        <taxon>Ascomycota</taxon>
        <taxon>Pezizomycotina</taxon>
        <taxon>Leotiomycetes</taxon>
        <taxon>Helotiales</taxon>
        <taxon>Mollisiaceae</taxon>
        <taxon>Phialocephala</taxon>
        <taxon>Phialocephala fortinii species complex</taxon>
    </lineage>
</organism>
<dbReference type="AlphaFoldDB" id="A0A1L7WEG4"/>
<accession>A0A1L7WEG4</accession>
<gene>
    <name evidence="2" type="ORF">PAC_00984</name>
</gene>
<name>A0A1L7WEG4_9HELO</name>
<sequence length="237" mass="26872">MKTFTANMYFGSHYTVIAVIEVTEAASANRVLSRNYHIVILTFFADHIGDSNIWKHTRRSEPSHSGDSLITGGSKRPSSLSDGTYEPMQKKARCGERADGSAQSGLTFSYFRTFEPLRRETDSDTSEELDKLELEQLSLAEFWVLVDRLDLFEVRVLSMKSLVSIFEDKGLLDIAMVFEYIYSHTKRGSALRHHAVSFVLEMTKEGFNEDGESLPREMLSEIAVRGKEKARRRMAGV</sequence>
<dbReference type="Proteomes" id="UP000184330">
    <property type="component" value="Unassembled WGS sequence"/>
</dbReference>
<keyword evidence="3" id="KW-1185">Reference proteome</keyword>
<feature type="region of interest" description="Disordered" evidence="1">
    <location>
        <begin position="57"/>
        <end position="87"/>
    </location>
</feature>
<proteinExistence type="predicted"/>
<evidence type="ECO:0000256" key="1">
    <source>
        <dbReference type="SAM" id="MobiDB-lite"/>
    </source>
</evidence>
<evidence type="ECO:0008006" key="4">
    <source>
        <dbReference type="Google" id="ProtNLM"/>
    </source>
</evidence>
<evidence type="ECO:0000313" key="2">
    <source>
        <dbReference type="EMBL" id="CZR51109.1"/>
    </source>
</evidence>
<protein>
    <recommendedName>
        <fullName evidence="4">BTB domain-containing protein</fullName>
    </recommendedName>
</protein>
<reference evidence="2 3" key="1">
    <citation type="submission" date="2016-03" db="EMBL/GenBank/DDBJ databases">
        <authorList>
            <person name="Ploux O."/>
        </authorList>
    </citation>
    <scope>NUCLEOTIDE SEQUENCE [LARGE SCALE GENOMIC DNA]</scope>
    <source>
        <strain evidence="2 3">UAMH 11012</strain>
    </source>
</reference>
<dbReference type="EMBL" id="FJOG01000001">
    <property type="protein sequence ID" value="CZR51109.1"/>
    <property type="molecule type" value="Genomic_DNA"/>
</dbReference>
<evidence type="ECO:0000313" key="3">
    <source>
        <dbReference type="Proteomes" id="UP000184330"/>
    </source>
</evidence>